<dbReference type="AlphaFoldDB" id="A0AAE8HUF2"/>
<name>A0AAE8HUF2_9HYPH</name>
<evidence type="ECO:0000313" key="4">
    <source>
        <dbReference type="Proteomes" id="UP000199140"/>
    </source>
</evidence>
<accession>A0AAE8HUF2</accession>
<dbReference type="KEGG" id="mphy:MCBMB27_03435"/>
<evidence type="ECO:0000313" key="2">
    <source>
        <dbReference type="EMBL" id="SFH26349.1"/>
    </source>
</evidence>
<evidence type="ECO:0000313" key="3">
    <source>
        <dbReference type="Proteomes" id="UP000185487"/>
    </source>
</evidence>
<organism evidence="2 4">
    <name type="scientific">Methylobacterium phyllosphaerae</name>
    <dbReference type="NCBI Taxonomy" id="418223"/>
    <lineage>
        <taxon>Bacteria</taxon>
        <taxon>Pseudomonadati</taxon>
        <taxon>Pseudomonadota</taxon>
        <taxon>Alphaproteobacteria</taxon>
        <taxon>Hyphomicrobiales</taxon>
        <taxon>Methylobacteriaceae</taxon>
        <taxon>Methylobacterium</taxon>
    </lineage>
</organism>
<dbReference type="EMBL" id="FOPK01000018">
    <property type="protein sequence ID" value="SFH26349.1"/>
    <property type="molecule type" value="Genomic_DNA"/>
</dbReference>
<dbReference type="Proteomes" id="UP000199140">
    <property type="component" value="Unassembled WGS sequence"/>
</dbReference>
<dbReference type="EMBL" id="CP015367">
    <property type="protein sequence ID" value="APT32726.1"/>
    <property type="molecule type" value="Genomic_DNA"/>
</dbReference>
<keyword evidence="3" id="KW-1185">Reference proteome</keyword>
<dbReference type="Proteomes" id="UP000185487">
    <property type="component" value="Chromosome"/>
</dbReference>
<proteinExistence type="predicted"/>
<evidence type="ECO:0000313" key="1">
    <source>
        <dbReference type="EMBL" id="APT32726.1"/>
    </source>
</evidence>
<reference evidence="2 4" key="2">
    <citation type="submission" date="2016-10" db="EMBL/GenBank/DDBJ databases">
        <authorList>
            <person name="Varghese N."/>
            <person name="Submissions S."/>
        </authorList>
    </citation>
    <scope>NUCLEOTIDE SEQUENCE [LARGE SCALE GENOMIC DNA]</scope>
    <source>
        <strain evidence="2 4">CBMB27</strain>
    </source>
</reference>
<sequence>MSMEAYALCPRPLAGVSDWQAGLDALGFDLQLRGTTIPPASSGHLLAVRRGRASGFECSIVLFSELKETYPETDFAGSWPCVYAFWFGTIAESIGALMAITVCVTSVGGLAFFPEDGRLLTADQAVRYARETVPAAEELERQLGAGPE</sequence>
<gene>
    <name evidence="1" type="ORF">MCBMB27_03435</name>
    <name evidence="2" type="ORF">SAMN05192567_11844</name>
</gene>
<protein>
    <submittedName>
        <fullName evidence="2">Uncharacterized protein</fullName>
    </submittedName>
</protein>
<reference evidence="1 3" key="1">
    <citation type="submission" date="2016-04" db="EMBL/GenBank/DDBJ databases">
        <title>Complete genome sequencing and analysis of CBMB27, Methylobacterium phyllosphaerae isolated from leaf tissues of rice (Oryza sativa L.).</title>
        <authorList>
            <person name="Lee Y."/>
            <person name="Hwangbo K."/>
            <person name="Chung H."/>
            <person name="Yoo J."/>
            <person name="Kim K.Y."/>
            <person name="Sa T.M."/>
            <person name="Um Y."/>
            <person name="Madhaiyan M."/>
        </authorList>
    </citation>
    <scope>NUCLEOTIDE SEQUENCE [LARGE SCALE GENOMIC DNA]</scope>
    <source>
        <strain evidence="1 3">CBMB27</strain>
    </source>
</reference>